<keyword evidence="3" id="KW-1185">Reference proteome</keyword>
<dbReference type="PaxDb" id="4113-PGSC0003DMT400093257"/>
<evidence type="ECO:0000256" key="1">
    <source>
        <dbReference type="SAM" id="MobiDB-lite"/>
    </source>
</evidence>
<feature type="region of interest" description="Disordered" evidence="1">
    <location>
        <begin position="66"/>
        <end position="86"/>
    </location>
</feature>
<protein>
    <submittedName>
        <fullName evidence="2">Uncharacterized protein</fullName>
    </submittedName>
</protein>
<dbReference type="Proteomes" id="UP000011115">
    <property type="component" value="Unassembled WGS sequence"/>
</dbReference>
<organism evidence="2 3">
    <name type="scientific">Solanum tuberosum</name>
    <name type="common">Potato</name>
    <dbReference type="NCBI Taxonomy" id="4113"/>
    <lineage>
        <taxon>Eukaryota</taxon>
        <taxon>Viridiplantae</taxon>
        <taxon>Streptophyta</taxon>
        <taxon>Embryophyta</taxon>
        <taxon>Tracheophyta</taxon>
        <taxon>Spermatophyta</taxon>
        <taxon>Magnoliopsida</taxon>
        <taxon>eudicotyledons</taxon>
        <taxon>Gunneridae</taxon>
        <taxon>Pentapetalae</taxon>
        <taxon>asterids</taxon>
        <taxon>lamiids</taxon>
        <taxon>Solanales</taxon>
        <taxon>Solanaceae</taxon>
        <taxon>Solanoideae</taxon>
        <taxon>Solaneae</taxon>
        <taxon>Solanum</taxon>
    </lineage>
</organism>
<dbReference type="InParanoid" id="M1DRK1"/>
<name>M1DRK1_SOLTU</name>
<dbReference type="Gramene" id="PGSC0003DMT400093257">
    <property type="protein sequence ID" value="PGSC0003DMT400093257"/>
    <property type="gene ID" value="PGSC0003DMG400042828"/>
</dbReference>
<dbReference type="AlphaFoldDB" id="M1DRK1"/>
<accession>M1DRK1</accession>
<sequence length="115" mass="13179">MSMSSKVVFAEPHVITSKFLIREEVEKARGGAEIADVRKERDVFNKDITMMLRKPLGEHFFFNQEANISGPEGTGPEATEEDTGEEIVYRPPLQGRWKEGNEKTTLEEYEFTPRD</sequence>
<evidence type="ECO:0000313" key="3">
    <source>
        <dbReference type="Proteomes" id="UP000011115"/>
    </source>
</evidence>
<dbReference type="EnsemblPlants" id="PGSC0003DMT400093257">
    <property type="protein sequence ID" value="PGSC0003DMT400093257"/>
    <property type="gene ID" value="PGSC0003DMG400042828"/>
</dbReference>
<proteinExistence type="predicted"/>
<reference evidence="3" key="1">
    <citation type="journal article" date="2011" name="Nature">
        <title>Genome sequence and analysis of the tuber crop potato.</title>
        <authorList>
            <consortium name="The Potato Genome Sequencing Consortium"/>
        </authorList>
    </citation>
    <scope>NUCLEOTIDE SEQUENCE [LARGE SCALE GENOMIC DNA]</scope>
    <source>
        <strain evidence="3">cv. DM1-3 516 R44</strain>
    </source>
</reference>
<evidence type="ECO:0000313" key="2">
    <source>
        <dbReference type="EnsemblPlants" id="PGSC0003DMT400093257"/>
    </source>
</evidence>
<dbReference type="HOGENOM" id="CLU_169946_0_0_1"/>
<reference evidence="2" key="2">
    <citation type="submission" date="2015-06" db="UniProtKB">
        <authorList>
            <consortium name="EnsemblPlants"/>
        </authorList>
    </citation>
    <scope>IDENTIFICATION</scope>
    <source>
        <strain evidence="2">DM1-3 516 R44</strain>
    </source>
</reference>